<keyword evidence="1" id="KW-0472">Membrane</keyword>
<feature type="domain" description="DUF2726" evidence="3">
    <location>
        <begin position="100"/>
        <end position="216"/>
    </location>
</feature>
<reference evidence="5" key="1">
    <citation type="journal article" date="2019" name="Int. J. Syst. Evol. Microbiol.">
        <title>The Global Catalogue of Microorganisms (GCM) 10K type strain sequencing project: providing services to taxonomists for standard genome sequencing and annotation.</title>
        <authorList>
            <consortium name="The Broad Institute Genomics Platform"/>
            <consortium name="The Broad Institute Genome Sequencing Center for Infectious Disease"/>
            <person name="Wu L."/>
            <person name="Ma J."/>
        </authorList>
    </citation>
    <scope>NUCLEOTIDE SEQUENCE [LARGE SCALE GENOMIC DNA]</scope>
    <source>
        <strain evidence="5">LMG 29894</strain>
    </source>
</reference>
<gene>
    <name evidence="4" type="ORF">ACFOW7_08940</name>
</gene>
<evidence type="ECO:0000313" key="5">
    <source>
        <dbReference type="Proteomes" id="UP001595791"/>
    </source>
</evidence>
<feature type="chain" id="PRO_5045337658" evidence="2">
    <location>
        <begin position="21"/>
        <end position="219"/>
    </location>
</feature>
<comment type="caution">
    <text evidence="4">The sequence shown here is derived from an EMBL/GenBank/DDBJ whole genome shotgun (WGS) entry which is preliminary data.</text>
</comment>
<feature type="transmembrane region" description="Helical" evidence="1">
    <location>
        <begin position="69"/>
        <end position="90"/>
    </location>
</feature>
<sequence>MPTAILLSLSLVLAPAPALAEHSLTPLTTLVSPTSPPAASRALPCKTSISTEPAPVVQDSWIARLKSSWLGIVLVLLLLGSAVLLLRYMAQRREPFLTQRPLLTAREQKMYWRIQEALAGQYVILAQVAFSQMVQAKGGTAKERFALFARVRQKVADYVICRSDFSIVAVIELDDSSHDHKLDKDAERDACLREAGIPTLRWRSLPSAAEIAKQVKALD</sequence>
<protein>
    <submittedName>
        <fullName evidence="4">DUF2726 domain-containing protein</fullName>
    </submittedName>
</protein>
<proteinExistence type="predicted"/>
<keyword evidence="5" id="KW-1185">Reference proteome</keyword>
<evidence type="ECO:0000256" key="1">
    <source>
        <dbReference type="SAM" id="Phobius"/>
    </source>
</evidence>
<evidence type="ECO:0000259" key="3">
    <source>
        <dbReference type="Pfam" id="PF10881"/>
    </source>
</evidence>
<dbReference type="InterPro" id="IPR024402">
    <property type="entry name" value="DUF2726"/>
</dbReference>
<keyword evidence="1" id="KW-0812">Transmembrane</keyword>
<keyword evidence="1" id="KW-1133">Transmembrane helix</keyword>
<dbReference type="RefSeq" id="WP_378163272.1">
    <property type="nucleotide sequence ID" value="NZ_JBHSBU010000001.1"/>
</dbReference>
<accession>A0ABV8MMV7</accession>
<keyword evidence="2" id="KW-0732">Signal</keyword>
<feature type="signal peptide" evidence="2">
    <location>
        <begin position="1"/>
        <end position="20"/>
    </location>
</feature>
<name>A0ABV8MMV7_9NEIS</name>
<evidence type="ECO:0000313" key="4">
    <source>
        <dbReference type="EMBL" id="MFC4159478.1"/>
    </source>
</evidence>
<dbReference type="Proteomes" id="UP001595791">
    <property type="component" value="Unassembled WGS sequence"/>
</dbReference>
<dbReference type="EMBL" id="JBHSBU010000001">
    <property type="protein sequence ID" value="MFC4159478.1"/>
    <property type="molecule type" value="Genomic_DNA"/>
</dbReference>
<evidence type="ECO:0000256" key="2">
    <source>
        <dbReference type="SAM" id="SignalP"/>
    </source>
</evidence>
<dbReference type="Pfam" id="PF10881">
    <property type="entry name" value="DUF2726"/>
    <property type="match status" value="1"/>
</dbReference>
<organism evidence="4 5">
    <name type="scientific">Chitinimonas lacunae</name>
    <dbReference type="NCBI Taxonomy" id="1963018"/>
    <lineage>
        <taxon>Bacteria</taxon>
        <taxon>Pseudomonadati</taxon>
        <taxon>Pseudomonadota</taxon>
        <taxon>Betaproteobacteria</taxon>
        <taxon>Neisseriales</taxon>
        <taxon>Chitinibacteraceae</taxon>
        <taxon>Chitinimonas</taxon>
    </lineage>
</organism>